<dbReference type="Pfam" id="PF00282">
    <property type="entry name" value="Pyridoxal_deC"/>
    <property type="match status" value="1"/>
</dbReference>
<dbReference type="SUPFAM" id="SSF53383">
    <property type="entry name" value="PLP-dependent transferases"/>
    <property type="match status" value="1"/>
</dbReference>
<feature type="modified residue" description="N6-(pyridoxal phosphate)lysine" evidence="6">
    <location>
        <position position="247"/>
    </location>
</feature>
<keyword evidence="3" id="KW-0210">Decarboxylase</keyword>
<dbReference type="EMBL" id="JAHQIW010006927">
    <property type="protein sequence ID" value="KAJ1371167.1"/>
    <property type="molecule type" value="Genomic_DNA"/>
</dbReference>
<feature type="compositionally biased region" description="Basic and acidic residues" evidence="8">
    <location>
        <begin position="460"/>
        <end position="472"/>
    </location>
</feature>
<evidence type="ECO:0000256" key="8">
    <source>
        <dbReference type="SAM" id="MobiDB-lite"/>
    </source>
</evidence>
<evidence type="ECO:0000256" key="1">
    <source>
        <dbReference type="ARBA" id="ARBA00001933"/>
    </source>
</evidence>
<feature type="region of interest" description="Disordered" evidence="8">
    <location>
        <begin position="433"/>
        <end position="472"/>
    </location>
</feature>
<dbReference type="Gene3D" id="3.90.1150.10">
    <property type="entry name" value="Aspartate Aminotransferase, domain 1"/>
    <property type="match status" value="1"/>
</dbReference>
<dbReference type="GO" id="GO:0019752">
    <property type="term" value="P:carboxylic acid metabolic process"/>
    <property type="evidence" value="ECO:0007669"/>
    <property type="project" value="InterPro"/>
</dbReference>
<dbReference type="InterPro" id="IPR015421">
    <property type="entry name" value="PyrdxlP-dep_Trfase_major"/>
</dbReference>
<keyword evidence="4 6" id="KW-0663">Pyridoxal phosphate</keyword>
<dbReference type="InterPro" id="IPR015422">
    <property type="entry name" value="PyrdxlP-dep_Trfase_small"/>
</dbReference>
<dbReference type="AlphaFoldDB" id="A0AAD5WI43"/>
<dbReference type="GO" id="GO:0005737">
    <property type="term" value="C:cytoplasm"/>
    <property type="evidence" value="ECO:0007669"/>
    <property type="project" value="TreeGrafter"/>
</dbReference>
<comment type="similarity">
    <text evidence="2 7">Belongs to the group II decarboxylase family.</text>
</comment>
<dbReference type="GO" id="GO:0016831">
    <property type="term" value="F:carboxy-lyase activity"/>
    <property type="evidence" value="ECO:0007669"/>
    <property type="project" value="UniProtKB-KW"/>
</dbReference>
<proteinExistence type="inferred from homology"/>
<keyword evidence="10" id="KW-1185">Reference proteome</keyword>
<dbReference type="InterPro" id="IPR015424">
    <property type="entry name" value="PyrdxlP-dep_Trfase"/>
</dbReference>
<organism evidence="9 10">
    <name type="scientific">Parelaphostrongylus tenuis</name>
    <name type="common">Meningeal worm</name>
    <dbReference type="NCBI Taxonomy" id="148309"/>
    <lineage>
        <taxon>Eukaryota</taxon>
        <taxon>Metazoa</taxon>
        <taxon>Ecdysozoa</taxon>
        <taxon>Nematoda</taxon>
        <taxon>Chromadorea</taxon>
        <taxon>Rhabditida</taxon>
        <taxon>Rhabditina</taxon>
        <taxon>Rhabditomorpha</taxon>
        <taxon>Strongyloidea</taxon>
        <taxon>Metastrongylidae</taxon>
        <taxon>Parelaphostrongylus</taxon>
    </lineage>
</organism>
<reference evidence="9" key="1">
    <citation type="submission" date="2021-06" db="EMBL/GenBank/DDBJ databases">
        <title>Parelaphostrongylus tenuis whole genome reference sequence.</title>
        <authorList>
            <person name="Garwood T.J."/>
            <person name="Larsen P.A."/>
            <person name="Fountain-Jones N.M."/>
            <person name="Garbe J.R."/>
            <person name="Macchietto M.G."/>
            <person name="Kania S.A."/>
            <person name="Gerhold R.W."/>
            <person name="Richards J.E."/>
            <person name="Wolf T.M."/>
        </authorList>
    </citation>
    <scope>NUCLEOTIDE SEQUENCE</scope>
    <source>
        <strain evidence="9">MNPRO001-30</strain>
        <tissue evidence="9">Meninges</tissue>
    </source>
</reference>
<dbReference type="InterPro" id="IPR010977">
    <property type="entry name" value="Aromatic_deC"/>
</dbReference>
<dbReference type="Gene3D" id="3.40.640.10">
    <property type="entry name" value="Type I PLP-dependent aspartate aminotransferase-like (Major domain)"/>
    <property type="match status" value="1"/>
</dbReference>
<comment type="caution">
    <text evidence="9">The sequence shown here is derived from an EMBL/GenBank/DDBJ whole genome shotgun (WGS) entry which is preliminary data.</text>
</comment>
<comment type="cofactor">
    <cofactor evidence="1 6 7">
        <name>pyridoxal 5'-phosphate</name>
        <dbReference type="ChEBI" id="CHEBI:597326"/>
    </cofactor>
</comment>
<dbReference type="InterPro" id="IPR002129">
    <property type="entry name" value="PyrdxlP-dep_de-COase"/>
</dbReference>
<dbReference type="PANTHER" id="PTHR11999">
    <property type="entry name" value="GROUP II PYRIDOXAL-5-PHOSPHATE DECARBOXYLASE"/>
    <property type="match status" value="1"/>
</dbReference>
<dbReference type="GO" id="GO:0006520">
    <property type="term" value="P:amino acid metabolic process"/>
    <property type="evidence" value="ECO:0007669"/>
    <property type="project" value="InterPro"/>
</dbReference>
<evidence type="ECO:0000313" key="9">
    <source>
        <dbReference type="EMBL" id="KAJ1371167.1"/>
    </source>
</evidence>
<name>A0AAD5WI43_PARTN</name>
<gene>
    <name evidence="9" type="ORF">KIN20_033065</name>
</gene>
<sequence length="472" mass="54059">MTHWQHPRFYGYYLAGRRYPDLLAEVITSAMAFSIFSWISCPSLNELEYIVVNWVGRAFCLPETFLFQEDPQTSAGGGSIYGSASDAIFCSILVSRRWKINQVKEKEKTEKTQKYETLYDIAKNLVVYCSKDAHSAIEKACKVAMVRCRSIEPLQENKWGITGPQLEKHIVKDLESGLIPTHFHCIIGTSATGADDDLVSIVPVAEKYGLWLHCDASYSGNSWIDEKYRSNASALAHAHSINVDLHKSLLFSGMSSFVWTRDLKTYKDTFKTGVFQRTPLQDITDVREWGIHTSRRNRALKIWICLRMNGLDGLRFHLNNAVEMCAYFESLIATHPLLKIYSRKLALLTFYYEEPGCTREERNTYTENLCQFINTSHKLFLTHTKVHDNELIRLSISYERTNKSVIDESWSILKSLVDEFTKRRSDPYLLNANKVAPGTRGKQQQPARVDYELNVTRTAKPKEPSEKGEDSS</sequence>
<dbReference type="PANTHER" id="PTHR11999:SF70">
    <property type="entry name" value="MIP05841P"/>
    <property type="match status" value="1"/>
</dbReference>
<dbReference type="GO" id="GO:0030170">
    <property type="term" value="F:pyridoxal phosphate binding"/>
    <property type="evidence" value="ECO:0007669"/>
    <property type="project" value="InterPro"/>
</dbReference>
<evidence type="ECO:0000256" key="2">
    <source>
        <dbReference type="ARBA" id="ARBA00009533"/>
    </source>
</evidence>
<evidence type="ECO:0000256" key="7">
    <source>
        <dbReference type="RuleBase" id="RU000382"/>
    </source>
</evidence>
<protein>
    <recommendedName>
        <fullName evidence="11">Aromatic-L-amino-acid decarboxylase</fullName>
    </recommendedName>
</protein>
<keyword evidence="5 7" id="KW-0456">Lyase</keyword>
<accession>A0AAD5WI43</accession>
<dbReference type="PRINTS" id="PR00800">
    <property type="entry name" value="YHDCRBOXLASE"/>
</dbReference>
<evidence type="ECO:0000313" key="10">
    <source>
        <dbReference type="Proteomes" id="UP001196413"/>
    </source>
</evidence>
<dbReference type="Proteomes" id="UP001196413">
    <property type="component" value="Unassembled WGS sequence"/>
</dbReference>
<evidence type="ECO:0008006" key="11">
    <source>
        <dbReference type="Google" id="ProtNLM"/>
    </source>
</evidence>
<evidence type="ECO:0000256" key="4">
    <source>
        <dbReference type="ARBA" id="ARBA00022898"/>
    </source>
</evidence>
<evidence type="ECO:0000256" key="6">
    <source>
        <dbReference type="PIRSR" id="PIRSR602129-50"/>
    </source>
</evidence>
<evidence type="ECO:0000256" key="5">
    <source>
        <dbReference type="ARBA" id="ARBA00023239"/>
    </source>
</evidence>
<evidence type="ECO:0000256" key="3">
    <source>
        <dbReference type="ARBA" id="ARBA00022793"/>
    </source>
</evidence>